<evidence type="ECO:0000256" key="5">
    <source>
        <dbReference type="SAM" id="SignalP"/>
    </source>
</evidence>
<evidence type="ECO:0000313" key="7">
    <source>
        <dbReference type="EMBL" id="NOL40471.1"/>
    </source>
</evidence>
<evidence type="ECO:0000256" key="1">
    <source>
        <dbReference type="ARBA" id="ARBA00004613"/>
    </source>
</evidence>
<keyword evidence="7" id="KW-0560">Oxidoreductase</keyword>
<gene>
    <name evidence="6" type="ORF">HNR71_005335</name>
    <name evidence="7" type="ORF">HPO96_09465</name>
</gene>
<feature type="region of interest" description="Disordered" evidence="4">
    <location>
        <begin position="463"/>
        <end position="485"/>
    </location>
</feature>
<keyword evidence="3" id="KW-0325">Glycoprotein</keyword>
<keyword evidence="7" id="KW-0575">Peroxidase</keyword>
<dbReference type="GO" id="GO:0005576">
    <property type="term" value="C:extracellular region"/>
    <property type="evidence" value="ECO:0007669"/>
    <property type="project" value="UniProtKB-SubCell"/>
</dbReference>
<feature type="signal peptide" evidence="5">
    <location>
        <begin position="1"/>
        <end position="25"/>
    </location>
</feature>
<evidence type="ECO:0000256" key="2">
    <source>
        <dbReference type="ARBA" id="ARBA00022525"/>
    </source>
</evidence>
<name>A0A7Y4KZE2_9ACTN</name>
<dbReference type="GO" id="GO:0004601">
    <property type="term" value="F:peroxidase activity"/>
    <property type="evidence" value="ECO:0007669"/>
    <property type="project" value="UniProtKB-KW"/>
</dbReference>
<dbReference type="EMBL" id="JABJRC010000002">
    <property type="protein sequence ID" value="NOL40471.1"/>
    <property type="molecule type" value="Genomic_DNA"/>
</dbReference>
<reference evidence="7 8" key="1">
    <citation type="submission" date="2020-05" db="EMBL/GenBank/DDBJ databases">
        <title>Genome sequence of Kribbella sandramycini ATCC 39419.</title>
        <authorList>
            <person name="Maclea K.S."/>
            <person name="Fair J.L."/>
        </authorList>
    </citation>
    <scope>NUCLEOTIDE SEQUENCE [LARGE SCALE GENOMIC DNA]</scope>
    <source>
        <strain evidence="7 8">ATCC 39419</strain>
    </source>
</reference>
<dbReference type="PANTHER" id="PTHR11475:SF4">
    <property type="entry name" value="CHORION PEROXIDASE"/>
    <property type="match status" value="1"/>
</dbReference>
<dbReference type="Proteomes" id="UP000534306">
    <property type="component" value="Unassembled WGS sequence"/>
</dbReference>
<protein>
    <submittedName>
        <fullName evidence="7">Peroxidase</fullName>
    </submittedName>
</protein>
<dbReference type="InterPro" id="IPR037120">
    <property type="entry name" value="Haem_peroxidase_sf_animal"/>
</dbReference>
<dbReference type="AlphaFoldDB" id="A0A7Y4KZE2"/>
<dbReference type="PRINTS" id="PR00457">
    <property type="entry name" value="ANPEROXIDASE"/>
</dbReference>
<dbReference type="RefSeq" id="WP_171672973.1">
    <property type="nucleotide sequence ID" value="NZ_BAAAGT010000002.1"/>
</dbReference>
<evidence type="ECO:0000256" key="4">
    <source>
        <dbReference type="SAM" id="MobiDB-lite"/>
    </source>
</evidence>
<evidence type="ECO:0000313" key="6">
    <source>
        <dbReference type="EMBL" id="MBB6569698.1"/>
    </source>
</evidence>
<dbReference type="Proteomes" id="UP000553957">
    <property type="component" value="Unassembled WGS sequence"/>
</dbReference>
<organism evidence="7 8">
    <name type="scientific">Kribbella sandramycini</name>
    <dbReference type="NCBI Taxonomy" id="60450"/>
    <lineage>
        <taxon>Bacteria</taxon>
        <taxon>Bacillati</taxon>
        <taxon>Actinomycetota</taxon>
        <taxon>Actinomycetes</taxon>
        <taxon>Propionibacteriales</taxon>
        <taxon>Kribbellaceae</taxon>
        <taxon>Kribbella</taxon>
    </lineage>
</organism>
<reference evidence="6 9" key="2">
    <citation type="submission" date="2020-08" db="EMBL/GenBank/DDBJ databases">
        <title>Sequencing the genomes of 1000 actinobacteria strains.</title>
        <authorList>
            <person name="Klenk H.-P."/>
        </authorList>
    </citation>
    <scope>NUCLEOTIDE SEQUENCE [LARGE SCALE GENOMIC DNA]</scope>
    <source>
        <strain evidence="6 9">DSM 15626</strain>
    </source>
</reference>
<dbReference type="SUPFAM" id="SSF48113">
    <property type="entry name" value="Heme-dependent peroxidases"/>
    <property type="match status" value="1"/>
</dbReference>
<feature type="chain" id="PRO_5036406668" evidence="5">
    <location>
        <begin position="26"/>
        <end position="620"/>
    </location>
</feature>
<evidence type="ECO:0000313" key="9">
    <source>
        <dbReference type="Proteomes" id="UP000553957"/>
    </source>
</evidence>
<dbReference type="Gene3D" id="1.10.640.10">
    <property type="entry name" value="Haem peroxidase domain superfamily, animal type"/>
    <property type="match status" value="1"/>
</dbReference>
<sequence>MRKRVIAVALAGASLVGLSSAPAGASPYEFASLDGGGNNLLRPDQGRAGTPYPRIAPARYADGVGAMVPGPSPREITNRIFNDSGQPLFSPRGVTQWAPAWGQFLDHTFALRMDGDENVTVRYPINDPMERFTSAFPGVPVFRSIPAAGTGQTTPRQQLNDRGSYLNAYAVYGDEPERLEWMREGPLDGDLSNNSARLLMPNGFLPRTTARGDAESAPFMDRTIAVDVTDLAVAGDFRGNENLGLLAVQTLFAAEHNRIVSLLPAGLPEEEKFQLARRVVIASQQYITFNEFLPALGVRLPAYRGYRPDADASIANEFATVGYRAHSMVRGDFAADVPAGKFTDAELAQFRAQGMTVTKQGRLVRIVVPQEQVAFNTPLFERLGTGAFLRGMAARPQFRNDEQIADVLRSLPIPVCRPPAPCENGIFDITSIDIQRGRDHGIAAYNDLRRAYGLAPRPDFKSITGERTESFPADPELTPGDEVNDPDSLDFLALRDVRGRPIPLDSPRVKDSATSGDRRTPVAARLKAIYGTVAAVDPIVAMTSEPLVPGTELGELQLAIWTRQFTALRDGDRFHYRNDPLLTTIRHRYGIDHRHTLADLIALNTDTPRRSLPANVFKQP</sequence>
<keyword evidence="2" id="KW-0964">Secreted</keyword>
<comment type="caution">
    <text evidence="7">The sequence shown here is derived from an EMBL/GenBank/DDBJ whole genome shotgun (WGS) entry which is preliminary data.</text>
</comment>
<dbReference type="PANTHER" id="PTHR11475">
    <property type="entry name" value="OXIDASE/PEROXIDASE"/>
    <property type="match status" value="1"/>
</dbReference>
<dbReference type="InterPro" id="IPR019791">
    <property type="entry name" value="Haem_peroxidase_animal"/>
</dbReference>
<keyword evidence="5" id="KW-0732">Signal</keyword>
<proteinExistence type="predicted"/>
<evidence type="ECO:0000313" key="8">
    <source>
        <dbReference type="Proteomes" id="UP000534306"/>
    </source>
</evidence>
<dbReference type="GO" id="GO:0006979">
    <property type="term" value="P:response to oxidative stress"/>
    <property type="evidence" value="ECO:0007669"/>
    <property type="project" value="InterPro"/>
</dbReference>
<dbReference type="Pfam" id="PF03098">
    <property type="entry name" value="An_peroxidase"/>
    <property type="match status" value="2"/>
</dbReference>
<dbReference type="InterPro" id="IPR010255">
    <property type="entry name" value="Haem_peroxidase_sf"/>
</dbReference>
<comment type="subcellular location">
    <subcellularLocation>
        <location evidence="1">Secreted</location>
    </subcellularLocation>
</comment>
<dbReference type="GO" id="GO:0020037">
    <property type="term" value="F:heme binding"/>
    <property type="evidence" value="ECO:0007669"/>
    <property type="project" value="InterPro"/>
</dbReference>
<accession>A0A7Y4KZE2</accession>
<dbReference type="EMBL" id="JACHKF010000001">
    <property type="protein sequence ID" value="MBB6569698.1"/>
    <property type="molecule type" value="Genomic_DNA"/>
</dbReference>
<dbReference type="PROSITE" id="PS50292">
    <property type="entry name" value="PEROXIDASE_3"/>
    <property type="match status" value="1"/>
</dbReference>
<keyword evidence="8" id="KW-1185">Reference proteome</keyword>
<evidence type="ECO:0000256" key="3">
    <source>
        <dbReference type="ARBA" id="ARBA00023180"/>
    </source>
</evidence>